<evidence type="ECO:0000313" key="1">
    <source>
        <dbReference type="EMBL" id="KAG0573593.1"/>
    </source>
</evidence>
<organism evidence="1 2">
    <name type="scientific">Ceratodon purpureus</name>
    <name type="common">Fire moss</name>
    <name type="synonym">Dicranum purpureum</name>
    <dbReference type="NCBI Taxonomy" id="3225"/>
    <lineage>
        <taxon>Eukaryota</taxon>
        <taxon>Viridiplantae</taxon>
        <taxon>Streptophyta</taxon>
        <taxon>Embryophyta</taxon>
        <taxon>Bryophyta</taxon>
        <taxon>Bryophytina</taxon>
        <taxon>Bryopsida</taxon>
        <taxon>Dicranidae</taxon>
        <taxon>Pseudoditrichales</taxon>
        <taxon>Ditrichaceae</taxon>
        <taxon>Ceratodon</taxon>
    </lineage>
</organism>
<dbReference type="AlphaFoldDB" id="A0A8T0HSR4"/>
<evidence type="ECO:0000313" key="2">
    <source>
        <dbReference type="Proteomes" id="UP000822688"/>
    </source>
</evidence>
<accession>A0A8T0HSR4</accession>
<protein>
    <submittedName>
        <fullName evidence="1">Uncharacterized protein</fullName>
    </submittedName>
</protein>
<sequence length="65" mass="7785">MESVEISTALGLHSRVYVLQALTQTFMLTPTWFMHMQWLVICAEQLLEYRRWKLRVSFQTQPRLA</sequence>
<dbReference type="Proteomes" id="UP000822688">
    <property type="component" value="Chromosome V"/>
</dbReference>
<proteinExistence type="predicted"/>
<gene>
    <name evidence="1" type="ORF">KC19_VG191700</name>
</gene>
<comment type="caution">
    <text evidence="1">The sequence shown here is derived from an EMBL/GenBank/DDBJ whole genome shotgun (WGS) entry which is preliminary data.</text>
</comment>
<keyword evidence="2" id="KW-1185">Reference proteome</keyword>
<dbReference type="EMBL" id="CM026426">
    <property type="protein sequence ID" value="KAG0573593.1"/>
    <property type="molecule type" value="Genomic_DNA"/>
</dbReference>
<reference evidence="1" key="1">
    <citation type="submission" date="2020-06" db="EMBL/GenBank/DDBJ databases">
        <title>WGS assembly of Ceratodon purpureus strain R40.</title>
        <authorList>
            <person name="Carey S.B."/>
            <person name="Jenkins J."/>
            <person name="Shu S."/>
            <person name="Lovell J.T."/>
            <person name="Sreedasyam A."/>
            <person name="Maumus F."/>
            <person name="Tiley G.P."/>
            <person name="Fernandez-Pozo N."/>
            <person name="Barry K."/>
            <person name="Chen C."/>
            <person name="Wang M."/>
            <person name="Lipzen A."/>
            <person name="Daum C."/>
            <person name="Saski C.A."/>
            <person name="Payton A.C."/>
            <person name="Mcbreen J.C."/>
            <person name="Conrad R.E."/>
            <person name="Kollar L.M."/>
            <person name="Olsson S."/>
            <person name="Huttunen S."/>
            <person name="Landis J.B."/>
            <person name="Wickett N.J."/>
            <person name="Johnson M.G."/>
            <person name="Rensing S.A."/>
            <person name="Grimwood J."/>
            <person name="Schmutz J."/>
            <person name="Mcdaniel S.F."/>
        </authorList>
    </citation>
    <scope>NUCLEOTIDE SEQUENCE</scope>
    <source>
        <strain evidence="1">R40</strain>
    </source>
</reference>
<name>A0A8T0HSR4_CERPU</name>